<reference evidence="1" key="1">
    <citation type="submission" date="2014-11" db="EMBL/GenBank/DDBJ databases">
        <authorList>
            <person name="Amaro Gonzalez C."/>
        </authorList>
    </citation>
    <scope>NUCLEOTIDE SEQUENCE</scope>
</reference>
<accession>A0A0E9SPS0</accession>
<protein>
    <submittedName>
        <fullName evidence="1">Uncharacterized protein</fullName>
    </submittedName>
</protein>
<reference evidence="1" key="2">
    <citation type="journal article" date="2015" name="Fish Shellfish Immunol.">
        <title>Early steps in the European eel (Anguilla anguilla)-Vibrio vulnificus interaction in the gills: Role of the RtxA13 toxin.</title>
        <authorList>
            <person name="Callol A."/>
            <person name="Pajuelo D."/>
            <person name="Ebbesson L."/>
            <person name="Teles M."/>
            <person name="MacKenzie S."/>
            <person name="Amaro C."/>
        </authorList>
    </citation>
    <scope>NUCLEOTIDE SEQUENCE</scope>
</reference>
<dbReference type="AlphaFoldDB" id="A0A0E9SPS0"/>
<dbReference type="EMBL" id="GBXM01065350">
    <property type="protein sequence ID" value="JAH43227.1"/>
    <property type="molecule type" value="Transcribed_RNA"/>
</dbReference>
<sequence>MKSFSTFVSLSKRLFLLHVTFLLKRGSYAQLLNR</sequence>
<proteinExistence type="predicted"/>
<name>A0A0E9SPS0_ANGAN</name>
<evidence type="ECO:0000313" key="1">
    <source>
        <dbReference type="EMBL" id="JAH43227.1"/>
    </source>
</evidence>
<organism evidence="1">
    <name type="scientific">Anguilla anguilla</name>
    <name type="common">European freshwater eel</name>
    <name type="synonym">Muraena anguilla</name>
    <dbReference type="NCBI Taxonomy" id="7936"/>
    <lineage>
        <taxon>Eukaryota</taxon>
        <taxon>Metazoa</taxon>
        <taxon>Chordata</taxon>
        <taxon>Craniata</taxon>
        <taxon>Vertebrata</taxon>
        <taxon>Euteleostomi</taxon>
        <taxon>Actinopterygii</taxon>
        <taxon>Neopterygii</taxon>
        <taxon>Teleostei</taxon>
        <taxon>Anguilliformes</taxon>
        <taxon>Anguillidae</taxon>
        <taxon>Anguilla</taxon>
    </lineage>
</organism>